<comment type="caution">
    <text evidence="3">The sequence shown here is derived from an EMBL/GenBank/DDBJ whole genome shotgun (WGS) entry which is preliminary data.</text>
</comment>
<keyword evidence="2" id="KW-1133">Transmembrane helix</keyword>
<dbReference type="EMBL" id="SNRY01008740">
    <property type="protein sequence ID" value="KAA6308043.1"/>
    <property type="molecule type" value="Genomic_DNA"/>
</dbReference>
<feature type="compositionally biased region" description="Acidic residues" evidence="1">
    <location>
        <begin position="119"/>
        <end position="148"/>
    </location>
</feature>
<gene>
    <name evidence="3" type="ORF">EZS27_040283</name>
</gene>
<reference evidence="3" key="1">
    <citation type="submission" date="2019-03" db="EMBL/GenBank/DDBJ databases">
        <title>Single cell metagenomics reveals metabolic interactions within the superorganism composed of flagellate Streblomastix strix and complex community of Bacteroidetes bacteria on its surface.</title>
        <authorList>
            <person name="Treitli S.C."/>
            <person name="Kolisko M."/>
            <person name="Husnik F."/>
            <person name="Keeling P."/>
            <person name="Hampl V."/>
        </authorList>
    </citation>
    <scope>NUCLEOTIDE SEQUENCE</scope>
    <source>
        <strain evidence="3">STM</strain>
    </source>
</reference>
<accession>A0A5J4PHT3</accession>
<feature type="transmembrane region" description="Helical" evidence="2">
    <location>
        <begin position="14"/>
        <end position="34"/>
    </location>
</feature>
<proteinExistence type="predicted"/>
<evidence type="ECO:0000256" key="2">
    <source>
        <dbReference type="SAM" id="Phobius"/>
    </source>
</evidence>
<evidence type="ECO:0000256" key="1">
    <source>
        <dbReference type="SAM" id="MobiDB-lite"/>
    </source>
</evidence>
<protein>
    <submittedName>
        <fullName evidence="3">Uncharacterized protein</fullName>
    </submittedName>
</protein>
<sequence>CLKNKQILMDNKSYILIVLLVYTAVLILVVGYLYPCLKKILYRYISISIHIGKKKGKENGGVQERQEAKKEVEIPSILGKSKFNLSQSKPNAATDLKTGNRTPKEDTFTPGIEKTVENENGEELDIPEDEDEEAEVENIPDESEESEILDSKTGHEPGIASGLNFDDLGRIKKAIENPSPASREQQEAGKILYENEYTDMVEKIKKISPECSAKIAALMDVHLKATAGERRTRPLAKSKQKQVESKGFNDFDINSIF</sequence>
<feature type="non-terminal residue" evidence="3">
    <location>
        <position position="1"/>
    </location>
</feature>
<feature type="compositionally biased region" description="Polar residues" evidence="1">
    <location>
        <begin position="84"/>
        <end position="101"/>
    </location>
</feature>
<keyword evidence="2" id="KW-0812">Transmembrane</keyword>
<name>A0A5J4PHT3_9ZZZZ</name>
<feature type="region of interest" description="Disordered" evidence="1">
    <location>
        <begin position="84"/>
        <end position="167"/>
    </location>
</feature>
<organism evidence="3">
    <name type="scientific">termite gut metagenome</name>
    <dbReference type="NCBI Taxonomy" id="433724"/>
    <lineage>
        <taxon>unclassified sequences</taxon>
        <taxon>metagenomes</taxon>
        <taxon>organismal metagenomes</taxon>
    </lineage>
</organism>
<keyword evidence="2" id="KW-0472">Membrane</keyword>
<evidence type="ECO:0000313" key="3">
    <source>
        <dbReference type="EMBL" id="KAA6308043.1"/>
    </source>
</evidence>
<dbReference type="AlphaFoldDB" id="A0A5J4PHT3"/>